<organism evidence="2 3">
    <name type="scientific">Pseudogracilibacillus auburnensis</name>
    <dbReference type="NCBI Taxonomy" id="1494959"/>
    <lineage>
        <taxon>Bacteria</taxon>
        <taxon>Bacillati</taxon>
        <taxon>Bacillota</taxon>
        <taxon>Bacilli</taxon>
        <taxon>Bacillales</taxon>
        <taxon>Bacillaceae</taxon>
        <taxon>Pseudogracilibacillus</taxon>
    </lineage>
</organism>
<dbReference type="Pfam" id="PF13349">
    <property type="entry name" value="DUF4097"/>
    <property type="match status" value="1"/>
</dbReference>
<dbReference type="Proteomes" id="UP000247978">
    <property type="component" value="Unassembled WGS sequence"/>
</dbReference>
<dbReference type="AlphaFoldDB" id="A0A2V3VPW0"/>
<protein>
    <recommendedName>
        <fullName evidence="1">DUF4097 domain-containing protein</fullName>
    </recommendedName>
</protein>
<reference evidence="2 3" key="1">
    <citation type="submission" date="2018-05" db="EMBL/GenBank/DDBJ databases">
        <title>Genomic Encyclopedia of Type Strains, Phase IV (KMG-IV): sequencing the most valuable type-strain genomes for metagenomic binning, comparative biology and taxonomic classification.</title>
        <authorList>
            <person name="Goeker M."/>
        </authorList>
    </citation>
    <scope>NUCLEOTIDE SEQUENCE [LARGE SCALE GENOMIC DNA]</scope>
    <source>
        <strain evidence="2 3">DSM 28556</strain>
    </source>
</reference>
<dbReference type="RefSeq" id="WP_110396706.1">
    <property type="nucleotide sequence ID" value="NZ_JBHUHB010000001.1"/>
</dbReference>
<proteinExistence type="predicted"/>
<feature type="domain" description="DUF4097" evidence="1">
    <location>
        <begin position="38"/>
        <end position="196"/>
    </location>
</feature>
<dbReference type="InterPro" id="IPR025164">
    <property type="entry name" value="Toastrack_DUF4097"/>
</dbReference>
<evidence type="ECO:0000313" key="3">
    <source>
        <dbReference type="Proteomes" id="UP000247978"/>
    </source>
</evidence>
<dbReference type="PROSITE" id="PS51257">
    <property type="entry name" value="PROKAR_LIPOPROTEIN"/>
    <property type="match status" value="1"/>
</dbReference>
<keyword evidence="3" id="KW-1185">Reference proteome</keyword>
<evidence type="ECO:0000313" key="2">
    <source>
        <dbReference type="EMBL" id="PXW83846.1"/>
    </source>
</evidence>
<gene>
    <name evidence="2" type="ORF">DFR56_114131</name>
</gene>
<comment type="caution">
    <text evidence="2">The sequence shown here is derived from an EMBL/GenBank/DDBJ whole genome shotgun (WGS) entry which is preliminary data.</text>
</comment>
<dbReference type="EMBL" id="QJJQ01000014">
    <property type="protein sequence ID" value="PXW83846.1"/>
    <property type="molecule type" value="Genomic_DNA"/>
</dbReference>
<name>A0A2V3VPW0_9BACI</name>
<dbReference type="Gene3D" id="2.160.20.120">
    <property type="match status" value="1"/>
</dbReference>
<evidence type="ECO:0000259" key="1">
    <source>
        <dbReference type="Pfam" id="PF13349"/>
    </source>
</evidence>
<sequence length="201" mass="22085">MKHLRIKASFIFTICLIVLLTGCKEAEEHVETWKTAEIDEMEIVANGNNIEFSPTDMEEITVRMKSSSELPYILDGTVLRVHAEDSSNFINFKTNTIQIDVPTTLFKKISLKTTSGNIIGQNLLAEEILIHTDSGNIDLELDPTLSVQLDVVNETGKINTSLVAKEEIKQTGSGHELSGTFGDGDDSLMKVQSVSGSITIE</sequence>
<accession>A0A2V3VPW0</accession>